<dbReference type="Pfam" id="PF14417">
    <property type="entry name" value="MEDS"/>
    <property type="match status" value="1"/>
</dbReference>
<keyword evidence="1" id="KW-0723">Serine/threonine-protein kinase</keyword>
<feature type="domain" description="Histidine kinase/HSP90-like ATPase" evidence="2">
    <location>
        <begin position="195"/>
        <end position="306"/>
    </location>
</feature>
<dbReference type="Proteomes" id="UP001187346">
    <property type="component" value="Unassembled WGS sequence"/>
</dbReference>
<accession>A0ABU4F1E5</accession>
<dbReference type="PANTHER" id="PTHR35526">
    <property type="entry name" value="ANTI-SIGMA-F FACTOR RSBW-RELATED"/>
    <property type="match status" value="1"/>
</dbReference>
<name>A0ABU4F1E5_9ACTN</name>
<evidence type="ECO:0000313" key="4">
    <source>
        <dbReference type="EMBL" id="MDV7214408.1"/>
    </source>
</evidence>
<dbReference type="SUPFAM" id="SSF55874">
    <property type="entry name" value="ATPase domain of HSP90 chaperone/DNA topoisomerase II/histidine kinase"/>
    <property type="match status" value="1"/>
</dbReference>
<dbReference type="InterPro" id="IPR047718">
    <property type="entry name" value="RsbA-like_anti_sig"/>
</dbReference>
<protein>
    <submittedName>
        <fullName evidence="4">Anti-sigma factor RsbA family regulatory protein</fullName>
    </submittedName>
</protein>
<evidence type="ECO:0000256" key="1">
    <source>
        <dbReference type="ARBA" id="ARBA00022527"/>
    </source>
</evidence>
<dbReference type="Gene3D" id="3.30.565.10">
    <property type="entry name" value="Histidine kinase-like ATPase, C-terminal domain"/>
    <property type="match status" value="1"/>
</dbReference>
<dbReference type="InterPro" id="IPR050267">
    <property type="entry name" value="Anti-sigma-factor_SerPK"/>
</dbReference>
<organism evidence="4 5">
    <name type="scientific">Streptomyces prunicolor</name>
    <dbReference type="NCBI Taxonomy" id="67348"/>
    <lineage>
        <taxon>Bacteria</taxon>
        <taxon>Bacillati</taxon>
        <taxon>Actinomycetota</taxon>
        <taxon>Actinomycetes</taxon>
        <taxon>Kitasatosporales</taxon>
        <taxon>Streptomycetaceae</taxon>
        <taxon>Streptomyces</taxon>
    </lineage>
</organism>
<gene>
    <name evidence="4" type="ORF">R5A26_00430</name>
</gene>
<evidence type="ECO:0000259" key="3">
    <source>
        <dbReference type="Pfam" id="PF14417"/>
    </source>
</evidence>
<dbReference type="EMBL" id="JAWMAJ010000001">
    <property type="protein sequence ID" value="MDV7214408.1"/>
    <property type="molecule type" value="Genomic_DNA"/>
</dbReference>
<dbReference type="InterPro" id="IPR036890">
    <property type="entry name" value="HATPase_C_sf"/>
</dbReference>
<reference evidence="4 5" key="1">
    <citation type="submission" date="2023-10" db="EMBL/GenBank/DDBJ databases">
        <title>Characterization of rhizosphere-enriched actinobacteria from wheat plants lab-grown on chernevaya soil.</title>
        <authorList>
            <person name="Tikhonova E.N."/>
            <person name="Konopkin A."/>
            <person name="Kravchenko I.K."/>
        </authorList>
    </citation>
    <scope>NUCLEOTIDE SEQUENCE [LARGE SCALE GENOMIC DNA]</scope>
    <source>
        <strain evidence="4 5">RR29</strain>
    </source>
</reference>
<keyword evidence="1" id="KW-0418">Kinase</keyword>
<evidence type="ECO:0000313" key="5">
    <source>
        <dbReference type="Proteomes" id="UP001187346"/>
    </source>
</evidence>
<feature type="domain" description="MEDS" evidence="3">
    <location>
        <begin position="12"/>
        <end position="156"/>
    </location>
</feature>
<keyword evidence="1" id="KW-0808">Transferase</keyword>
<dbReference type="Pfam" id="PF13581">
    <property type="entry name" value="HATPase_c_2"/>
    <property type="match status" value="1"/>
</dbReference>
<evidence type="ECO:0000259" key="2">
    <source>
        <dbReference type="Pfam" id="PF13581"/>
    </source>
</evidence>
<dbReference type="CDD" id="cd16936">
    <property type="entry name" value="HATPase_RsbW-like"/>
    <property type="match status" value="1"/>
</dbReference>
<dbReference type="PANTHER" id="PTHR35526:SF3">
    <property type="entry name" value="ANTI-SIGMA-F FACTOR RSBW"/>
    <property type="match status" value="1"/>
</dbReference>
<dbReference type="NCBIfam" id="NF041045">
    <property type="entry name" value="RsbA_anti_sig"/>
    <property type="match status" value="1"/>
</dbReference>
<keyword evidence="5" id="KW-1185">Reference proteome</keyword>
<comment type="caution">
    <text evidence="4">The sequence shown here is derived from an EMBL/GenBank/DDBJ whole genome shotgun (WGS) entry which is preliminary data.</text>
</comment>
<proteinExistence type="predicted"/>
<dbReference type="RefSeq" id="WP_317769563.1">
    <property type="nucleotide sequence ID" value="NZ_JAWMAJ010000001.1"/>
</dbReference>
<sequence length="310" mass="33675">MNTATTGDPFVHPALFYRGEQQYTAGTVPFVRAGLAAGEAVAVAVPGPHLELIKTGLGSSATNVRFLDMTEVGRNPGRIIPGVLRAFADAHGDRGRVRIIGEPIWPGRTAVEYPACVQHEALINSAFQDREVTILCPYDADRLEPEVLADARATHPVVIDEDTQLPSPAYDPQDVIARYNEPLPRPPGAASISFDAGELPKSRYFAVQEAERLGLMGVRLQDLTLAVAELTTNSVLHGGGSGTLRIWAEDERIVCEVRDHGRLWDPLAGRRPASRDQPGGRGLLLVHYIADLVRVHTAPDGTTIRFYLAR</sequence>
<dbReference type="InterPro" id="IPR003594">
    <property type="entry name" value="HATPase_dom"/>
</dbReference>
<dbReference type="InterPro" id="IPR025847">
    <property type="entry name" value="MEDS_domain"/>
</dbReference>